<organism evidence="2 3">
    <name type="scientific">Triparma retinervis</name>
    <dbReference type="NCBI Taxonomy" id="2557542"/>
    <lineage>
        <taxon>Eukaryota</taxon>
        <taxon>Sar</taxon>
        <taxon>Stramenopiles</taxon>
        <taxon>Ochrophyta</taxon>
        <taxon>Bolidophyceae</taxon>
        <taxon>Parmales</taxon>
        <taxon>Triparmaceae</taxon>
        <taxon>Triparma</taxon>
    </lineage>
</organism>
<comment type="caution">
    <text evidence="2">The sequence shown here is derived from an EMBL/GenBank/DDBJ whole genome shotgun (WGS) entry which is preliminary data.</text>
</comment>
<dbReference type="Proteomes" id="UP001165082">
    <property type="component" value="Unassembled WGS sequence"/>
</dbReference>
<proteinExistence type="predicted"/>
<dbReference type="EMBL" id="BRXZ01000999">
    <property type="protein sequence ID" value="GMH59664.1"/>
    <property type="molecule type" value="Genomic_DNA"/>
</dbReference>
<protein>
    <submittedName>
        <fullName evidence="2">Uncharacterized protein</fullName>
    </submittedName>
</protein>
<feature type="compositionally biased region" description="Basic residues" evidence="1">
    <location>
        <begin position="8"/>
        <end position="18"/>
    </location>
</feature>
<evidence type="ECO:0000313" key="2">
    <source>
        <dbReference type="EMBL" id="GMH59664.1"/>
    </source>
</evidence>
<feature type="region of interest" description="Disordered" evidence="1">
    <location>
        <begin position="1"/>
        <end position="98"/>
    </location>
</feature>
<feature type="non-terminal residue" evidence="2">
    <location>
        <position position="121"/>
    </location>
</feature>
<feature type="compositionally biased region" description="Basic and acidic residues" evidence="1">
    <location>
        <begin position="51"/>
        <end position="68"/>
    </location>
</feature>
<evidence type="ECO:0000256" key="1">
    <source>
        <dbReference type="SAM" id="MobiDB-lite"/>
    </source>
</evidence>
<keyword evidence="3" id="KW-1185">Reference proteome</keyword>
<reference evidence="2" key="1">
    <citation type="submission" date="2022-07" db="EMBL/GenBank/DDBJ databases">
        <title>Genome analysis of Parmales, a sister group of diatoms, reveals the evolutionary specialization of diatoms from phago-mixotrophs to photoautotrophs.</title>
        <authorList>
            <person name="Ban H."/>
            <person name="Sato S."/>
            <person name="Yoshikawa S."/>
            <person name="Kazumasa Y."/>
            <person name="Nakamura Y."/>
            <person name="Ichinomiya M."/>
            <person name="Saitoh K."/>
            <person name="Sato N."/>
            <person name="Blanc-Mathieu R."/>
            <person name="Endo H."/>
            <person name="Kuwata A."/>
            <person name="Ogata H."/>
        </authorList>
    </citation>
    <scope>NUCLEOTIDE SEQUENCE</scope>
</reference>
<feature type="compositionally biased region" description="Basic and acidic residues" evidence="1">
    <location>
        <begin position="19"/>
        <end position="40"/>
    </location>
</feature>
<evidence type="ECO:0000313" key="3">
    <source>
        <dbReference type="Proteomes" id="UP001165082"/>
    </source>
</evidence>
<dbReference type="AlphaFoldDB" id="A0A9W7A064"/>
<accession>A0A9W7A064</accession>
<gene>
    <name evidence="2" type="ORF">TrRE_jg8083</name>
</gene>
<name>A0A9W7A064_9STRA</name>
<sequence length="121" mass="13652">MSPTQLRNARKRKAAKANKLKEREGKEREEIGRERGEKFPVKSIDLSEGGKGAENKNHPGDNDGGDNKKKNKNNNNNKKSLEREASKSGVSPYDERARAGYPKFVFLNVDRKTRSVQLTLI</sequence>